<organism evidence="2">
    <name type="scientific">Bellilinea caldifistulae</name>
    <dbReference type="NCBI Taxonomy" id="360411"/>
    <lineage>
        <taxon>Bacteria</taxon>
        <taxon>Bacillati</taxon>
        <taxon>Chloroflexota</taxon>
        <taxon>Anaerolineae</taxon>
        <taxon>Anaerolineales</taxon>
        <taxon>Anaerolineaceae</taxon>
        <taxon>Bellilinea</taxon>
    </lineage>
</organism>
<evidence type="ECO:0000259" key="1">
    <source>
        <dbReference type="PROSITE" id="PS50853"/>
    </source>
</evidence>
<protein>
    <recommendedName>
        <fullName evidence="1">Fibronectin type-III domain-containing protein</fullName>
    </recommendedName>
</protein>
<dbReference type="EMBL" id="DSXR01000041">
    <property type="protein sequence ID" value="HGS86662.1"/>
    <property type="molecule type" value="Genomic_DNA"/>
</dbReference>
<accession>A0A7C4KYI9</accession>
<evidence type="ECO:0000313" key="2">
    <source>
        <dbReference type="EMBL" id="HGS86662.1"/>
    </source>
</evidence>
<gene>
    <name evidence="2" type="ORF">ENT17_03485</name>
</gene>
<dbReference type="CDD" id="cd00063">
    <property type="entry name" value="FN3"/>
    <property type="match status" value="1"/>
</dbReference>
<reference evidence="2" key="1">
    <citation type="journal article" date="2020" name="mSystems">
        <title>Genome- and Community-Level Interaction Insights into Carbon Utilization and Element Cycling Functions of Hydrothermarchaeota in Hydrothermal Sediment.</title>
        <authorList>
            <person name="Zhou Z."/>
            <person name="Liu Y."/>
            <person name="Xu W."/>
            <person name="Pan J."/>
            <person name="Luo Z.H."/>
            <person name="Li M."/>
        </authorList>
    </citation>
    <scope>NUCLEOTIDE SEQUENCE [LARGE SCALE GENOMIC DNA]</scope>
    <source>
        <strain evidence="2">SpSt-556</strain>
    </source>
</reference>
<feature type="domain" description="Fibronectin type-III" evidence="1">
    <location>
        <begin position="19"/>
        <end position="119"/>
    </location>
</feature>
<proteinExistence type="predicted"/>
<dbReference type="PROSITE" id="PS50853">
    <property type="entry name" value="FN3"/>
    <property type="match status" value="1"/>
</dbReference>
<dbReference type="AlphaFoldDB" id="A0A7C4KYI9"/>
<dbReference type="InterPro" id="IPR003961">
    <property type="entry name" value="FN3_dom"/>
</dbReference>
<dbReference type="InterPro" id="IPR036116">
    <property type="entry name" value="FN3_sf"/>
</dbReference>
<dbReference type="SUPFAM" id="SSF49265">
    <property type="entry name" value="Fibronectin type III"/>
    <property type="match status" value="1"/>
</dbReference>
<sequence length="528" mass="55651">MSGKNGFVQQARPLRLTVNPAAPASTPLPQLPANGENRVSLQPRFEWLAVESAAAYQLQISTDRDFAVSVLTVADIPQPSFELSQALQPNRTYYWRVRAVNGCGAGGYSPVAQFTTQPPPGECPLDSTPEVIYQQPFDSIPSDWTLAGGWQIGSAFERGGVARAAAPAEISLQSLTSPSFTLPAENTPAVFVQAELAHDFGDSSACLDGGLLQVSTDGSQWQELPEPALNPAYDGMLAVTFGNPLGGRRAWCHRRDWSPLAADLSAYRGQEVLLRFLTATGADGQSAAGMALDNFRLVACRSSSGLRRLEWSPTAVSVIRPAGETVAFDLTLANRGGLVEPVEITADGGGLEVNLSKSELNLPAGGEEALQVQVSLPPDAAPDSRYAVSLLAVSRAAPSVWASAMLNLTVRQCVLNLSAPASLPVLKAGEQTSFYLSLSNLGNDGDTVSLEAEITPGWPVSIPEEVTIGLGESQLIAVTVQAPAAALPAEQAALQITARSGGCPAVTSRLERVLMVQGSRLFLPLVSR</sequence>
<name>A0A7C4KYI9_9CHLR</name>
<comment type="caution">
    <text evidence="2">The sequence shown here is derived from an EMBL/GenBank/DDBJ whole genome shotgun (WGS) entry which is preliminary data.</text>
</comment>
<dbReference type="InterPro" id="IPR013783">
    <property type="entry name" value="Ig-like_fold"/>
</dbReference>
<dbReference type="Gene3D" id="2.60.40.10">
    <property type="entry name" value="Immunoglobulins"/>
    <property type="match status" value="2"/>
</dbReference>